<organism evidence="2 3">
    <name type="scientific">Emiliania huxleyi (strain CCMP1516)</name>
    <dbReference type="NCBI Taxonomy" id="280463"/>
    <lineage>
        <taxon>Eukaryota</taxon>
        <taxon>Haptista</taxon>
        <taxon>Haptophyta</taxon>
        <taxon>Prymnesiophyceae</taxon>
        <taxon>Isochrysidales</taxon>
        <taxon>Noelaerhabdaceae</taxon>
        <taxon>Emiliania</taxon>
    </lineage>
</organism>
<dbReference type="Proteomes" id="UP000013827">
    <property type="component" value="Unassembled WGS sequence"/>
</dbReference>
<evidence type="ECO:0000256" key="1">
    <source>
        <dbReference type="SAM" id="SignalP"/>
    </source>
</evidence>
<accession>A0A0D3K132</accession>
<dbReference type="KEGG" id="ehx:EMIHUDRAFT_365886"/>
<name>A0A0D3K132_EMIH1</name>
<reference evidence="2" key="2">
    <citation type="submission" date="2024-10" db="UniProtKB">
        <authorList>
            <consortium name="EnsemblProtists"/>
        </authorList>
    </citation>
    <scope>IDENTIFICATION</scope>
</reference>
<sequence length="231" mass="24720">MYAWAFVAIIATATALPVTPAAVGSFEPVNPCDTQCTYKGLPKTCAERITFCESKGNGTKCSPECGEKCTRDQALQIVNKQCDGQCSCNNQDLARLVHASLAPAVDQAKTQNTRNLDHAMKSLPALSAAVTQLRLAAVGEPVDPCDTQCTYQGQAKTCAERIRFCESEGNGDKCSPDCGETCTHEQALQIVNKQCDGQCSCNKDLRISASSAGHSCYVKHCAPGPNRAFWC</sequence>
<dbReference type="RefSeq" id="XP_005781896.1">
    <property type="nucleotide sequence ID" value="XM_005781839.1"/>
</dbReference>
<keyword evidence="1" id="KW-0732">Signal</keyword>
<keyword evidence="3" id="KW-1185">Reference proteome</keyword>
<dbReference type="HOGENOM" id="CLU_1202542_0_0_1"/>
<dbReference type="AlphaFoldDB" id="A0A0D3K132"/>
<proteinExistence type="predicted"/>
<evidence type="ECO:0008006" key="4">
    <source>
        <dbReference type="Google" id="ProtNLM"/>
    </source>
</evidence>
<dbReference type="GeneID" id="17274740"/>
<feature type="chain" id="PRO_5044252185" description="TNFR-Cys domain-containing protein" evidence="1">
    <location>
        <begin position="16"/>
        <end position="231"/>
    </location>
</feature>
<dbReference type="PaxDb" id="2903-EOD29467"/>
<evidence type="ECO:0000313" key="3">
    <source>
        <dbReference type="Proteomes" id="UP000013827"/>
    </source>
</evidence>
<feature type="signal peptide" evidence="1">
    <location>
        <begin position="1"/>
        <end position="15"/>
    </location>
</feature>
<protein>
    <recommendedName>
        <fullName evidence="4">TNFR-Cys domain-containing protein</fullName>
    </recommendedName>
</protein>
<evidence type="ECO:0000313" key="2">
    <source>
        <dbReference type="EnsemblProtists" id="EOD29467"/>
    </source>
</evidence>
<dbReference type="EnsemblProtists" id="EOD29467">
    <property type="protein sequence ID" value="EOD29467"/>
    <property type="gene ID" value="EMIHUDRAFT_365886"/>
</dbReference>
<reference evidence="3" key="1">
    <citation type="journal article" date="2013" name="Nature">
        <title>Pan genome of the phytoplankton Emiliania underpins its global distribution.</title>
        <authorList>
            <person name="Read B.A."/>
            <person name="Kegel J."/>
            <person name="Klute M.J."/>
            <person name="Kuo A."/>
            <person name="Lefebvre S.C."/>
            <person name="Maumus F."/>
            <person name="Mayer C."/>
            <person name="Miller J."/>
            <person name="Monier A."/>
            <person name="Salamov A."/>
            <person name="Young J."/>
            <person name="Aguilar M."/>
            <person name="Claverie J.M."/>
            <person name="Frickenhaus S."/>
            <person name="Gonzalez K."/>
            <person name="Herman E.K."/>
            <person name="Lin Y.C."/>
            <person name="Napier J."/>
            <person name="Ogata H."/>
            <person name="Sarno A.F."/>
            <person name="Shmutz J."/>
            <person name="Schroeder D."/>
            <person name="de Vargas C."/>
            <person name="Verret F."/>
            <person name="von Dassow P."/>
            <person name="Valentin K."/>
            <person name="Van de Peer Y."/>
            <person name="Wheeler G."/>
            <person name="Dacks J.B."/>
            <person name="Delwiche C.F."/>
            <person name="Dyhrman S.T."/>
            <person name="Glockner G."/>
            <person name="John U."/>
            <person name="Richards T."/>
            <person name="Worden A.Z."/>
            <person name="Zhang X."/>
            <person name="Grigoriev I.V."/>
            <person name="Allen A.E."/>
            <person name="Bidle K."/>
            <person name="Borodovsky M."/>
            <person name="Bowler C."/>
            <person name="Brownlee C."/>
            <person name="Cock J.M."/>
            <person name="Elias M."/>
            <person name="Gladyshev V.N."/>
            <person name="Groth M."/>
            <person name="Guda C."/>
            <person name="Hadaegh A."/>
            <person name="Iglesias-Rodriguez M.D."/>
            <person name="Jenkins J."/>
            <person name="Jones B.M."/>
            <person name="Lawson T."/>
            <person name="Leese F."/>
            <person name="Lindquist E."/>
            <person name="Lobanov A."/>
            <person name="Lomsadze A."/>
            <person name="Malik S.B."/>
            <person name="Marsh M.E."/>
            <person name="Mackinder L."/>
            <person name="Mock T."/>
            <person name="Mueller-Roeber B."/>
            <person name="Pagarete A."/>
            <person name="Parker M."/>
            <person name="Probert I."/>
            <person name="Quesneville H."/>
            <person name="Raines C."/>
            <person name="Rensing S.A."/>
            <person name="Riano-Pachon D.M."/>
            <person name="Richier S."/>
            <person name="Rokitta S."/>
            <person name="Shiraiwa Y."/>
            <person name="Soanes D.M."/>
            <person name="van der Giezen M."/>
            <person name="Wahlund T.M."/>
            <person name="Williams B."/>
            <person name="Wilson W."/>
            <person name="Wolfe G."/>
            <person name="Wurch L.L."/>
        </authorList>
    </citation>
    <scope>NUCLEOTIDE SEQUENCE</scope>
</reference>